<comment type="caution">
    <text evidence="2">The sequence shown here is derived from an EMBL/GenBank/DDBJ whole genome shotgun (WGS) entry which is preliminary data.</text>
</comment>
<keyword evidence="1" id="KW-0472">Membrane</keyword>
<accession>A0AAE0K245</accession>
<proteinExistence type="predicted"/>
<reference evidence="2" key="1">
    <citation type="journal article" date="2023" name="Mol. Phylogenet. Evol.">
        <title>Genome-scale phylogeny and comparative genomics of the fungal order Sordariales.</title>
        <authorList>
            <person name="Hensen N."/>
            <person name="Bonometti L."/>
            <person name="Westerberg I."/>
            <person name="Brannstrom I.O."/>
            <person name="Guillou S."/>
            <person name="Cros-Aarteil S."/>
            <person name="Calhoun S."/>
            <person name="Haridas S."/>
            <person name="Kuo A."/>
            <person name="Mondo S."/>
            <person name="Pangilinan J."/>
            <person name="Riley R."/>
            <person name="LaButti K."/>
            <person name="Andreopoulos B."/>
            <person name="Lipzen A."/>
            <person name="Chen C."/>
            <person name="Yan M."/>
            <person name="Daum C."/>
            <person name="Ng V."/>
            <person name="Clum A."/>
            <person name="Steindorff A."/>
            <person name="Ohm R.A."/>
            <person name="Martin F."/>
            <person name="Silar P."/>
            <person name="Natvig D.O."/>
            <person name="Lalanne C."/>
            <person name="Gautier V."/>
            <person name="Ament-Velasquez S.L."/>
            <person name="Kruys A."/>
            <person name="Hutchinson M.I."/>
            <person name="Powell A.J."/>
            <person name="Barry K."/>
            <person name="Miller A.N."/>
            <person name="Grigoriev I.V."/>
            <person name="Debuchy R."/>
            <person name="Gladieux P."/>
            <person name="Hiltunen Thoren M."/>
            <person name="Johannesson H."/>
        </authorList>
    </citation>
    <scope>NUCLEOTIDE SEQUENCE</scope>
    <source>
        <strain evidence="2">CBS 232.78</strain>
    </source>
</reference>
<evidence type="ECO:0000313" key="2">
    <source>
        <dbReference type="EMBL" id="KAK3368584.1"/>
    </source>
</evidence>
<gene>
    <name evidence="2" type="ORF">B0H63DRAFT_488756</name>
</gene>
<protein>
    <submittedName>
        <fullName evidence="2">Uncharacterized protein</fullName>
    </submittedName>
</protein>
<keyword evidence="1" id="KW-1133">Transmembrane helix</keyword>
<evidence type="ECO:0000256" key="1">
    <source>
        <dbReference type="SAM" id="Phobius"/>
    </source>
</evidence>
<dbReference type="AlphaFoldDB" id="A0AAE0K245"/>
<organism evidence="2 3">
    <name type="scientific">Podospora didyma</name>
    <dbReference type="NCBI Taxonomy" id="330526"/>
    <lineage>
        <taxon>Eukaryota</taxon>
        <taxon>Fungi</taxon>
        <taxon>Dikarya</taxon>
        <taxon>Ascomycota</taxon>
        <taxon>Pezizomycotina</taxon>
        <taxon>Sordariomycetes</taxon>
        <taxon>Sordariomycetidae</taxon>
        <taxon>Sordariales</taxon>
        <taxon>Podosporaceae</taxon>
        <taxon>Podospora</taxon>
    </lineage>
</organism>
<keyword evidence="1" id="KW-0812">Transmembrane</keyword>
<keyword evidence="3" id="KW-1185">Reference proteome</keyword>
<feature type="transmembrane region" description="Helical" evidence="1">
    <location>
        <begin position="294"/>
        <end position="314"/>
    </location>
</feature>
<evidence type="ECO:0000313" key="3">
    <source>
        <dbReference type="Proteomes" id="UP001285441"/>
    </source>
</evidence>
<dbReference type="Proteomes" id="UP001285441">
    <property type="component" value="Unassembled WGS sequence"/>
</dbReference>
<sequence length="315" mass="34410">MSRDIDEHIAELSARDPFIGGLFRKIKNVVTGGKRDEESAELMSRDIDEHIAELSARDPFIGGLFRKIKNVVTGGKRDEESAELLSRDFEDHITNLAARDPEFAQHLEDLVTRDPSKIGNAIKGIFGSLFGRDEMGELAVEKREPEIEAHLAALEARAPGFGSFFKKLFGGGKRDEESAAILARDPEFEHHMISLVSRDPEFAHHLAALAARDPGFGSFFKKLFGGGKRDVDSAEIAAREPGIGSFFKKLFGGGKRDEDAIPVARAELGKKIGDSLVKERARKAKTSGASQNGVMYFATTGVALLMVAQIFNLAV</sequence>
<name>A0AAE0K245_9PEZI</name>
<reference evidence="2" key="2">
    <citation type="submission" date="2023-06" db="EMBL/GenBank/DDBJ databases">
        <authorList>
            <consortium name="Lawrence Berkeley National Laboratory"/>
            <person name="Haridas S."/>
            <person name="Hensen N."/>
            <person name="Bonometti L."/>
            <person name="Westerberg I."/>
            <person name="Brannstrom I.O."/>
            <person name="Guillou S."/>
            <person name="Cros-Aarteil S."/>
            <person name="Calhoun S."/>
            <person name="Kuo A."/>
            <person name="Mondo S."/>
            <person name="Pangilinan J."/>
            <person name="Riley R."/>
            <person name="LaButti K."/>
            <person name="Andreopoulos B."/>
            <person name="Lipzen A."/>
            <person name="Chen C."/>
            <person name="Yanf M."/>
            <person name="Daum C."/>
            <person name="Ng V."/>
            <person name="Clum A."/>
            <person name="Steindorff A."/>
            <person name="Ohm R."/>
            <person name="Martin F."/>
            <person name="Silar P."/>
            <person name="Natvig D."/>
            <person name="Lalanne C."/>
            <person name="Gautier V."/>
            <person name="Ament-velasquez S.L."/>
            <person name="Kruys A."/>
            <person name="Hutchinson M.I."/>
            <person name="Powell A.J."/>
            <person name="Barry K."/>
            <person name="Miller A.N."/>
            <person name="Grigoriev I.V."/>
            <person name="Debuchy R."/>
            <person name="Gladieux P."/>
            <person name="Thoren M.H."/>
            <person name="Johannesson H."/>
        </authorList>
    </citation>
    <scope>NUCLEOTIDE SEQUENCE</scope>
    <source>
        <strain evidence="2">CBS 232.78</strain>
    </source>
</reference>
<dbReference type="EMBL" id="JAULSW010000010">
    <property type="protein sequence ID" value="KAK3368584.1"/>
    <property type="molecule type" value="Genomic_DNA"/>
</dbReference>